<sequence length="352" mass="38839">MAEAMHLPHTGKPGQGLRALFLLVLSLWLASCSQSAQVYSFGGPTMGTTWEVTLAELPAGVRVKQLRTDIEVLLTTINQQMSTYIEDSDISRFNQADAGTWHEVPPDFARVLEAALALSQRSDGAFDPTIGPLVNLWGFGPTGHRDQAPATEERDAARSRVGWQRLQWDAANRRLWQPGGIYLDFSAIAKGYAVDRVGEYLSGQGIEAWLVDIGGEVRTRGNKADGQPWRIAVERPVAGTREINTVVRPGDMAMATSGDYRNFFEDNGHSFSHTIDPRTAEPVNHRLASVTVLHPSCMQADGLATLLTVLGPEEGMAFASRHDLAVLLIVREEDGFRELMTDSFRRYMEETD</sequence>
<dbReference type="GO" id="GO:0005886">
    <property type="term" value="C:plasma membrane"/>
    <property type="evidence" value="ECO:0007669"/>
    <property type="project" value="UniProtKB-SubCell"/>
</dbReference>
<comment type="similarity">
    <text evidence="1 18">Belongs to the ApbE family.</text>
</comment>
<evidence type="ECO:0000256" key="10">
    <source>
        <dbReference type="ARBA" id="ARBA00022827"/>
    </source>
</evidence>
<evidence type="ECO:0000256" key="2">
    <source>
        <dbReference type="ARBA" id="ARBA00011955"/>
    </source>
</evidence>
<keyword evidence="9" id="KW-0732">Signal</keyword>
<protein>
    <recommendedName>
        <fullName evidence="3 18">FAD:protein FMN transferase</fullName>
        <ecNumber evidence="2 18">2.7.1.180</ecNumber>
    </recommendedName>
    <alternativeName>
        <fullName evidence="15 18">Flavin transferase</fullName>
    </alternativeName>
</protein>
<keyword evidence="21" id="KW-1185">Reference proteome</keyword>
<keyword evidence="8 18" id="KW-0479">Metal-binding</keyword>
<evidence type="ECO:0000313" key="21">
    <source>
        <dbReference type="Proteomes" id="UP000006764"/>
    </source>
</evidence>
<evidence type="ECO:0000256" key="4">
    <source>
        <dbReference type="ARBA" id="ARBA00022475"/>
    </source>
</evidence>
<keyword evidence="5" id="KW-0997">Cell inner membrane</keyword>
<keyword evidence="14 20" id="KW-0449">Lipoprotein</keyword>
<dbReference type="InterPro" id="IPR024932">
    <property type="entry name" value="ApbE"/>
</dbReference>
<dbReference type="FunFam" id="3.10.520.10:FF:000001">
    <property type="entry name" value="FAD:protein FMN transferase"/>
    <property type="match status" value="1"/>
</dbReference>
<keyword evidence="12" id="KW-0472">Membrane</keyword>
<dbReference type="EC" id="2.7.1.180" evidence="2 18"/>
<dbReference type="PANTHER" id="PTHR30040:SF2">
    <property type="entry name" value="FAD:PROTEIN FMN TRANSFERASE"/>
    <property type="match status" value="1"/>
</dbReference>
<evidence type="ECO:0000256" key="6">
    <source>
        <dbReference type="ARBA" id="ARBA00022630"/>
    </source>
</evidence>
<dbReference type="Proteomes" id="UP000006764">
    <property type="component" value="Chromosome"/>
</dbReference>
<evidence type="ECO:0000256" key="1">
    <source>
        <dbReference type="ARBA" id="ARBA00008282"/>
    </source>
</evidence>
<proteinExistence type="inferred from homology"/>
<dbReference type="SUPFAM" id="SSF143631">
    <property type="entry name" value="ApbE-like"/>
    <property type="match status" value="1"/>
</dbReference>
<evidence type="ECO:0000256" key="16">
    <source>
        <dbReference type="ARBA" id="ARBA00048540"/>
    </source>
</evidence>
<evidence type="ECO:0000256" key="3">
    <source>
        <dbReference type="ARBA" id="ARBA00016337"/>
    </source>
</evidence>
<evidence type="ECO:0000256" key="7">
    <source>
        <dbReference type="ARBA" id="ARBA00022679"/>
    </source>
</evidence>
<dbReference type="PANTHER" id="PTHR30040">
    <property type="entry name" value="THIAMINE BIOSYNTHESIS LIPOPROTEIN APBE"/>
    <property type="match status" value="1"/>
</dbReference>
<name>A0A0B4XNS8_9GAMM</name>
<keyword evidence="10 18" id="KW-0274">FAD</keyword>
<dbReference type="InterPro" id="IPR003374">
    <property type="entry name" value="ApbE-like_sf"/>
</dbReference>
<dbReference type="EMBL" id="CP004387">
    <property type="protein sequence ID" value="AJD48425.1"/>
    <property type="molecule type" value="Genomic_DNA"/>
</dbReference>
<dbReference type="Gene3D" id="3.10.520.10">
    <property type="entry name" value="ApbE-like domains"/>
    <property type="match status" value="1"/>
</dbReference>
<dbReference type="KEGG" id="apac:S7S_10065"/>
<keyword evidence="7 18" id="KW-0808">Transferase</keyword>
<keyword evidence="4" id="KW-1003">Cell membrane</keyword>
<comment type="cofactor">
    <cofactor evidence="19">
        <name>Mg(2+)</name>
        <dbReference type="ChEBI" id="CHEBI:18420"/>
    </cofactor>
    <cofactor evidence="19">
        <name>Mn(2+)</name>
        <dbReference type="ChEBI" id="CHEBI:29035"/>
    </cofactor>
    <text evidence="19">Magnesium. Can also use manganese.</text>
</comment>
<accession>A0A0B4XNS8</accession>
<dbReference type="PIRSF" id="PIRSF006268">
    <property type="entry name" value="ApbE"/>
    <property type="match status" value="1"/>
</dbReference>
<evidence type="ECO:0000256" key="8">
    <source>
        <dbReference type="ARBA" id="ARBA00022723"/>
    </source>
</evidence>
<evidence type="ECO:0000256" key="9">
    <source>
        <dbReference type="ARBA" id="ARBA00022729"/>
    </source>
</evidence>
<dbReference type="Pfam" id="PF02424">
    <property type="entry name" value="ApbE"/>
    <property type="match status" value="1"/>
</dbReference>
<dbReference type="STRING" id="391936.S7S_10065"/>
<dbReference type="GO" id="GO:0016740">
    <property type="term" value="F:transferase activity"/>
    <property type="evidence" value="ECO:0007669"/>
    <property type="project" value="UniProtKB-UniRule"/>
</dbReference>
<organism evidence="20 21">
    <name type="scientific">Isoalcanivorax pacificus W11-5</name>
    <dbReference type="NCBI Taxonomy" id="391936"/>
    <lineage>
        <taxon>Bacteria</taxon>
        <taxon>Pseudomonadati</taxon>
        <taxon>Pseudomonadota</taxon>
        <taxon>Gammaproteobacteria</taxon>
        <taxon>Oceanospirillales</taxon>
        <taxon>Alcanivoracaceae</taxon>
        <taxon>Isoalcanivorax</taxon>
    </lineage>
</organism>
<feature type="binding site" evidence="19">
    <location>
        <position position="305"/>
    </location>
    <ligand>
        <name>Mg(2+)</name>
        <dbReference type="ChEBI" id="CHEBI:18420"/>
    </ligand>
</feature>
<feature type="binding site" evidence="19">
    <location>
        <position position="187"/>
    </location>
    <ligand>
        <name>Mg(2+)</name>
        <dbReference type="ChEBI" id="CHEBI:18420"/>
    </ligand>
</feature>
<evidence type="ECO:0000256" key="18">
    <source>
        <dbReference type="PIRNR" id="PIRNR006268"/>
    </source>
</evidence>
<evidence type="ECO:0000256" key="19">
    <source>
        <dbReference type="PIRSR" id="PIRSR006268-2"/>
    </source>
</evidence>
<evidence type="ECO:0000256" key="12">
    <source>
        <dbReference type="ARBA" id="ARBA00023136"/>
    </source>
</evidence>
<comment type="subcellular location">
    <subcellularLocation>
        <location evidence="17">Cell inner membrane</location>
        <topology evidence="17">Lipid-anchor</topology>
        <orientation evidence="17">Periplasmic side</orientation>
    </subcellularLocation>
</comment>
<comment type="catalytic activity">
    <reaction evidence="16 18">
        <text>L-threonyl-[protein] + FAD = FMN-L-threonyl-[protein] + AMP + H(+)</text>
        <dbReference type="Rhea" id="RHEA:36847"/>
        <dbReference type="Rhea" id="RHEA-COMP:11060"/>
        <dbReference type="Rhea" id="RHEA-COMP:11061"/>
        <dbReference type="ChEBI" id="CHEBI:15378"/>
        <dbReference type="ChEBI" id="CHEBI:30013"/>
        <dbReference type="ChEBI" id="CHEBI:57692"/>
        <dbReference type="ChEBI" id="CHEBI:74257"/>
        <dbReference type="ChEBI" id="CHEBI:456215"/>
        <dbReference type="EC" id="2.7.1.180"/>
    </reaction>
</comment>
<evidence type="ECO:0000256" key="5">
    <source>
        <dbReference type="ARBA" id="ARBA00022519"/>
    </source>
</evidence>
<dbReference type="GO" id="GO:0046872">
    <property type="term" value="F:metal ion binding"/>
    <property type="evidence" value="ECO:0007669"/>
    <property type="project" value="UniProtKB-UniRule"/>
</dbReference>
<evidence type="ECO:0000313" key="20">
    <source>
        <dbReference type="EMBL" id="AJD48425.1"/>
    </source>
</evidence>
<evidence type="ECO:0000256" key="14">
    <source>
        <dbReference type="ARBA" id="ARBA00023288"/>
    </source>
</evidence>
<evidence type="ECO:0000256" key="11">
    <source>
        <dbReference type="ARBA" id="ARBA00022842"/>
    </source>
</evidence>
<keyword evidence="11 18" id="KW-0460">Magnesium</keyword>
<evidence type="ECO:0000256" key="17">
    <source>
        <dbReference type="ARBA" id="ARBA00060485"/>
    </source>
</evidence>
<dbReference type="AlphaFoldDB" id="A0A0B4XNS8"/>
<keyword evidence="13" id="KW-0564">Palmitate</keyword>
<dbReference type="HOGENOM" id="CLU_044403_0_0_6"/>
<evidence type="ECO:0000256" key="13">
    <source>
        <dbReference type="ARBA" id="ARBA00023139"/>
    </source>
</evidence>
<keyword evidence="6 18" id="KW-0285">Flavoprotein</keyword>
<feature type="binding site" evidence="19">
    <location>
        <position position="301"/>
    </location>
    <ligand>
        <name>Mg(2+)</name>
        <dbReference type="ChEBI" id="CHEBI:18420"/>
    </ligand>
</feature>
<evidence type="ECO:0000256" key="15">
    <source>
        <dbReference type="ARBA" id="ARBA00031306"/>
    </source>
</evidence>
<gene>
    <name evidence="20" type="ORF">S7S_10065</name>
</gene>
<reference evidence="20 21" key="1">
    <citation type="journal article" date="2012" name="J. Bacteriol.">
        <title>Genome sequence of an alkane-degrading bacterium, Alcanivorax pacificus type strain W11-5, isolated from deep sea sediment.</title>
        <authorList>
            <person name="Lai Q."/>
            <person name="Shao Z."/>
        </authorList>
    </citation>
    <scope>NUCLEOTIDE SEQUENCE [LARGE SCALE GENOMIC DNA]</scope>
    <source>
        <strain evidence="20 21">W11-5</strain>
    </source>
</reference>